<dbReference type="CDD" id="cd08204">
    <property type="entry name" value="ArfGap"/>
    <property type="match status" value="1"/>
</dbReference>
<dbReference type="InterPro" id="IPR035892">
    <property type="entry name" value="C2_domain_sf"/>
</dbReference>
<dbReference type="SUPFAM" id="SSF49562">
    <property type="entry name" value="C2 domain (Calcium/lipid-binding domain, CaLB)"/>
    <property type="match status" value="1"/>
</dbReference>
<evidence type="ECO:0000313" key="10">
    <source>
        <dbReference type="Proteomes" id="UP001605036"/>
    </source>
</evidence>
<dbReference type="PROSITE" id="PS50004">
    <property type="entry name" value="C2"/>
    <property type="match status" value="1"/>
</dbReference>
<dbReference type="PANTHER" id="PTHR46220:SF1">
    <property type="entry name" value="ADP-RIBOSYLATION FACTOR GTPASE-ACTIVATING PROTEIN AGD12"/>
    <property type="match status" value="1"/>
</dbReference>
<protein>
    <submittedName>
        <fullName evidence="9">Uncharacterized protein</fullName>
    </submittedName>
</protein>
<name>A0ABD1YRJ7_9MARC</name>
<dbReference type="SMART" id="SM00105">
    <property type="entry name" value="ArfGap"/>
    <property type="match status" value="1"/>
</dbReference>
<dbReference type="InterPro" id="IPR037278">
    <property type="entry name" value="ARFGAP/RecO"/>
</dbReference>
<dbReference type="InterPro" id="IPR038508">
    <property type="entry name" value="ArfGAP_dom_sf"/>
</dbReference>
<keyword evidence="4" id="KW-0862">Zinc</keyword>
<comment type="caution">
    <text evidence="9">The sequence shown here is derived from an EMBL/GenBank/DDBJ whole genome shotgun (WGS) entry which is preliminary data.</text>
</comment>
<dbReference type="PRINTS" id="PR00405">
    <property type="entry name" value="REVINTRACTNG"/>
</dbReference>
<feature type="region of interest" description="Disordered" evidence="6">
    <location>
        <begin position="207"/>
        <end position="263"/>
    </location>
</feature>
<feature type="region of interest" description="Disordered" evidence="6">
    <location>
        <begin position="1"/>
        <end position="23"/>
    </location>
</feature>
<dbReference type="InterPro" id="IPR044518">
    <property type="entry name" value="ARF_GAP_AGD11/12/13"/>
</dbReference>
<evidence type="ECO:0000256" key="1">
    <source>
        <dbReference type="ARBA" id="ARBA00022468"/>
    </source>
</evidence>
<keyword evidence="3 5" id="KW-0863">Zinc-finger</keyword>
<evidence type="ECO:0000259" key="7">
    <source>
        <dbReference type="PROSITE" id="PS50004"/>
    </source>
</evidence>
<dbReference type="PANTHER" id="PTHR46220">
    <property type="entry name" value="ADP-RIBOSYLATION FACTOR GTPASE-ACTIVATING PROTEIN AGD12"/>
    <property type="match status" value="1"/>
</dbReference>
<dbReference type="SUPFAM" id="SSF57863">
    <property type="entry name" value="ArfGap/RecO-like zinc finger"/>
    <property type="match status" value="1"/>
</dbReference>
<dbReference type="GO" id="GO:0005096">
    <property type="term" value="F:GTPase activator activity"/>
    <property type="evidence" value="ECO:0007669"/>
    <property type="project" value="UniProtKB-KW"/>
</dbReference>
<dbReference type="GO" id="GO:0008270">
    <property type="term" value="F:zinc ion binding"/>
    <property type="evidence" value="ECO:0007669"/>
    <property type="project" value="UniProtKB-KW"/>
</dbReference>
<dbReference type="Pfam" id="PF01412">
    <property type="entry name" value="ArfGap"/>
    <property type="match status" value="1"/>
</dbReference>
<feature type="compositionally biased region" description="Low complexity" evidence="6">
    <location>
        <begin position="214"/>
        <end position="238"/>
    </location>
</feature>
<evidence type="ECO:0000256" key="2">
    <source>
        <dbReference type="ARBA" id="ARBA00022723"/>
    </source>
</evidence>
<proteinExistence type="predicted"/>
<sequence length="431" mass="47990">MLGSGHHHRTPSRVVQLPPESTSRQKAASRRFACFDQGIKEVIAPGVELEYLRIEPQPFCKGVRSRPCSKEMARDEPASPESMRKLRELLSHQDNKFCADCRAPNPKWASTSLGVFICIKCSGVHRSLGVEISKVISLSLDTWSDDQVELMLAVGGNDAANATYEAYAPRDQKPPPNAAYEKRSDWIRRKYEDQEFLTPSLRILSSAPSRQHHTTSTNSSMNSVNSVTSVSSWGSSNSLNQVPSRSSSKKGSKPASTNGPHLDRINSGMVEFIGLVKIMIIRGRNLAVRDMISSDPYVKVAIGMQNLKTHVVKSNLNPVWNEELMLSVPEHVQPLKLQVYDYDTFSADDIMGEAEVDINPMLEAARMHEGLDIDVGKMQIGRWLSTADNALMQDSEIWLCDGRVTQEMTLKLQNVESGELDIALEWVPLTQ</sequence>
<dbReference type="Pfam" id="PF00168">
    <property type="entry name" value="C2"/>
    <property type="match status" value="1"/>
</dbReference>
<dbReference type="Gene3D" id="2.60.40.150">
    <property type="entry name" value="C2 domain"/>
    <property type="match status" value="1"/>
</dbReference>
<keyword evidence="1" id="KW-0343">GTPase activation</keyword>
<feature type="domain" description="Arf-GAP" evidence="8">
    <location>
        <begin position="80"/>
        <end position="205"/>
    </location>
</feature>
<accession>A0ABD1YRJ7</accession>
<dbReference type="CDD" id="cd04038">
    <property type="entry name" value="C2_ArfGAP"/>
    <property type="match status" value="1"/>
</dbReference>
<gene>
    <name evidence="9" type="ORF">R1flu_004885</name>
</gene>
<dbReference type="Proteomes" id="UP001605036">
    <property type="component" value="Unassembled WGS sequence"/>
</dbReference>
<organism evidence="9 10">
    <name type="scientific">Riccia fluitans</name>
    <dbReference type="NCBI Taxonomy" id="41844"/>
    <lineage>
        <taxon>Eukaryota</taxon>
        <taxon>Viridiplantae</taxon>
        <taxon>Streptophyta</taxon>
        <taxon>Embryophyta</taxon>
        <taxon>Marchantiophyta</taxon>
        <taxon>Marchantiopsida</taxon>
        <taxon>Marchantiidae</taxon>
        <taxon>Marchantiales</taxon>
        <taxon>Ricciaceae</taxon>
        <taxon>Riccia</taxon>
    </lineage>
</organism>
<dbReference type="Gene3D" id="1.10.220.150">
    <property type="entry name" value="Arf GTPase activating protein"/>
    <property type="match status" value="1"/>
</dbReference>
<dbReference type="PROSITE" id="PS50115">
    <property type="entry name" value="ARFGAP"/>
    <property type="match status" value="1"/>
</dbReference>
<dbReference type="FunFam" id="1.10.220.150:FF:000009">
    <property type="entry name" value="stromal membrane-associated protein 1 isoform X1"/>
    <property type="match status" value="1"/>
</dbReference>
<dbReference type="EMBL" id="JBHFFA010000003">
    <property type="protein sequence ID" value="KAL2633406.1"/>
    <property type="molecule type" value="Genomic_DNA"/>
</dbReference>
<evidence type="ECO:0000256" key="4">
    <source>
        <dbReference type="ARBA" id="ARBA00022833"/>
    </source>
</evidence>
<keyword evidence="2" id="KW-0479">Metal-binding</keyword>
<evidence type="ECO:0000256" key="3">
    <source>
        <dbReference type="ARBA" id="ARBA00022771"/>
    </source>
</evidence>
<evidence type="ECO:0000259" key="8">
    <source>
        <dbReference type="PROSITE" id="PS50115"/>
    </source>
</evidence>
<keyword evidence="10" id="KW-1185">Reference proteome</keyword>
<dbReference type="SMART" id="SM00239">
    <property type="entry name" value="C2"/>
    <property type="match status" value="1"/>
</dbReference>
<dbReference type="InterPro" id="IPR001164">
    <property type="entry name" value="ArfGAP_dom"/>
</dbReference>
<dbReference type="AlphaFoldDB" id="A0ABD1YRJ7"/>
<reference evidence="9 10" key="1">
    <citation type="submission" date="2024-09" db="EMBL/GenBank/DDBJ databases">
        <title>Chromosome-scale assembly of Riccia fluitans.</title>
        <authorList>
            <person name="Paukszto L."/>
            <person name="Sawicki J."/>
            <person name="Karawczyk K."/>
            <person name="Piernik-Szablinska J."/>
            <person name="Szczecinska M."/>
            <person name="Mazdziarz M."/>
        </authorList>
    </citation>
    <scope>NUCLEOTIDE SEQUENCE [LARGE SCALE GENOMIC DNA]</scope>
    <source>
        <strain evidence="9">Rf_01</strain>
        <tissue evidence="9">Aerial parts of the thallus</tissue>
    </source>
</reference>
<feature type="compositionally biased region" description="Basic residues" evidence="6">
    <location>
        <begin position="1"/>
        <end position="11"/>
    </location>
</feature>
<evidence type="ECO:0000256" key="6">
    <source>
        <dbReference type="SAM" id="MobiDB-lite"/>
    </source>
</evidence>
<evidence type="ECO:0000256" key="5">
    <source>
        <dbReference type="PROSITE-ProRule" id="PRU00288"/>
    </source>
</evidence>
<evidence type="ECO:0000313" key="9">
    <source>
        <dbReference type="EMBL" id="KAL2633406.1"/>
    </source>
</evidence>
<dbReference type="PRINTS" id="PR00360">
    <property type="entry name" value="C2DOMAIN"/>
</dbReference>
<feature type="domain" description="C2" evidence="7">
    <location>
        <begin position="256"/>
        <end position="371"/>
    </location>
</feature>
<dbReference type="InterPro" id="IPR000008">
    <property type="entry name" value="C2_dom"/>
</dbReference>